<dbReference type="EMBL" id="CP086719">
    <property type="protein sequence ID" value="WOO84995.1"/>
    <property type="molecule type" value="Genomic_DNA"/>
</dbReference>
<reference evidence="2" key="1">
    <citation type="submission" date="2023-10" db="EMBL/GenBank/DDBJ databases">
        <authorList>
            <person name="Noh H."/>
        </authorList>
    </citation>
    <scope>NUCLEOTIDE SEQUENCE</scope>
    <source>
        <strain evidence="2">DUCC4014</strain>
    </source>
</reference>
<dbReference type="RefSeq" id="XP_062631021.1">
    <property type="nucleotide sequence ID" value="XM_062775037.1"/>
</dbReference>
<feature type="region of interest" description="Disordered" evidence="1">
    <location>
        <begin position="1"/>
        <end position="81"/>
    </location>
</feature>
<dbReference type="Proteomes" id="UP000827549">
    <property type="component" value="Chromosome 6"/>
</dbReference>
<feature type="compositionally biased region" description="Pro residues" evidence="1">
    <location>
        <begin position="12"/>
        <end position="24"/>
    </location>
</feature>
<organism evidence="2 3">
    <name type="scientific">Vanrija pseudolonga</name>
    <dbReference type="NCBI Taxonomy" id="143232"/>
    <lineage>
        <taxon>Eukaryota</taxon>
        <taxon>Fungi</taxon>
        <taxon>Dikarya</taxon>
        <taxon>Basidiomycota</taxon>
        <taxon>Agaricomycotina</taxon>
        <taxon>Tremellomycetes</taxon>
        <taxon>Trichosporonales</taxon>
        <taxon>Trichosporonaceae</taxon>
        <taxon>Vanrija</taxon>
    </lineage>
</organism>
<protein>
    <submittedName>
        <fullName evidence="2">Uncharacterized protein</fullName>
    </submittedName>
</protein>
<evidence type="ECO:0000256" key="1">
    <source>
        <dbReference type="SAM" id="MobiDB-lite"/>
    </source>
</evidence>
<dbReference type="GeneID" id="87811666"/>
<name>A0AAF0YDW5_9TREE</name>
<evidence type="ECO:0000313" key="2">
    <source>
        <dbReference type="EMBL" id="WOO84995.1"/>
    </source>
</evidence>
<accession>A0AAF0YDW5</accession>
<proteinExistence type="predicted"/>
<evidence type="ECO:0000313" key="3">
    <source>
        <dbReference type="Proteomes" id="UP000827549"/>
    </source>
</evidence>
<feature type="compositionally biased region" description="Low complexity" evidence="1">
    <location>
        <begin position="36"/>
        <end position="48"/>
    </location>
</feature>
<sequence>MSALARLKKQPAPAPSPPSSAGPPRPEKVTARNSGSASSASSSASASASKDKGRGKAPVSSDSRDASGSSTPTPEPRLGDDIPLERHDLLLASFERFFCRAVQCPLVIDDVECDAELASTRQLAGKLKRRPTFNVMWSDRSPNVPRDKKLQPFKDIETMRAELNALLMQESTRYCPVQNCKNSGPHKRVEAHITKSHKAGVSIGMLRQPRLPFKPELPELPPLPATAPSYLLSCPEARPNPGGTNTPHWTRTPKYPVNEQYPDEYILVPDPSILRLQHRKLLSSDIFPSKGDWDDDDDDLEVHSTPVKMGSIAPQRTPSRRLPAAAPVPSVSKYRSLPPLPTTSGRPVRLAAMEARAVQPRPAVWRIGHSDELLPAPSLSAKGKAPLRIVPASQRLEVRLVRLPDDVIPEARAAKAAAKETARIVAEGGEQAEAAMAAAQLNSGAPDITAPDRKGKRKMTTGDNNPASAKQARPSITAEDLEFAAAKFAFDKTGRQFGIDFAKHKDAFIQFHYLMVSTKMSDDTVQLANAGIQPIA</sequence>
<dbReference type="AlphaFoldDB" id="A0AAF0YDW5"/>
<gene>
    <name evidence="2" type="ORF">LOC62_06G008501</name>
</gene>
<keyword evidence="3" id="KW-1185">Reference proteome</keyword>
<feature type="region of interest" description="Disordered" evidence="1">
    <location>
        <begin position="440"/>
        <end position="475"/>
    </location>
</feature>